<dbReference type="RefSeq" id="WP_089986754.1">
    <property type="nucleotide sequence ID" value="NZ_FMVP01000011.1"/>
</dbReference>
<dbReference type="SUPFAM" id="SSF50486">
    <property type="entry name" value="FMT C-terminal domain-like"/>
    <property type="match status" value="1"/>
</dbReference>
<evidence type="ECO:0000313" key="3">
    <source>
        <dbReference type="Proteomes" id="UP000199410"/>
    </source>
</evidence>
<organism evidence="2 3">
    <name type="scientific">Lysinibacillus fusiformis</name>
    <dbReference type="NCBI Taxonomy" id="28031"/>
    <lineage>
        <taxon>Bacteria</taxon>
        <taxon>Bacillati</taxon>
        <taxon>Bacillota</taxon>
        <taxon>Bacilli</taxon>
        <taxon>Bacillales</taxon>
        <taxon>Bacillaceae</taxon>
        <taxon>Lysinibacillus</taxon>
    </lineage>
</organism>
<feature type="domain" description="Formyl transferase N-terminal" evidence="1">
    <location>
        <begin position="40"/>
        <end position="127"/>
    </location>
</feature>
<name>A0A1H9M1C4_9BACI</name>
<evidence type="ECO:0000259" key="1">
    <source>
        <dbReference type="Pfam" id="PF00551"/>
    </source>
</evidence>
<dbReference type="Gene3D" id="3.40.50.12230">
    <property type="match status" value="1"/>
</dbReference>
<protein>
    <submittedName>
        <fullName evidence="2">Formyl transferase</fullName>
    </submittedName>
</protein>
<dbReference type="InterPro" id="IPR011034">
    <property type="entry name" value="Formyl_transferase-like_C_sf"/>
</dbReference>
<evidence type="ECO:0000313" key="2">
    <source>
        <dbReference type="EMBL" id="SER17277.1"/>
    </source>
</evidence>
<dbReference type="InterPro" id="IPR036477">
    <property type="entry name" value="Formyl_transf_N_sf"/>
</dbReference>
<keyword evidence="2" id="KW-0808">Transferase</keyword>
<sequence>MSYKITILTDEESWINPYIDKFIGKSPYIINKIFHYKDITEGDFLFVLGYTKIIKKDYLLKNRHNLVVHESHLPKGKGWSPLSWQILEGQTEIPITLFEASEEVDNGLIYFKEIMKFDGTELVDDLRHKQGIYTMDLCDRFIKTYPQCIMNAKLPTGEETYYSRRTPEDSKLDIHDTIANQFNLLRVVDNEKYPAFFMYKGEKYKITIHKCEG</sequence>
<dbReference type="InterPro" id="IPR002376">
    <property type="entry name" value="Formyl_transf_N"/>
</dbReference>
<proteinExistence type="predicted"/>
<dbReference type="EMBL" id="FOEL01000011">
    <property type="protein sequence ID" value="SER17277.1"/>
    <property type="molecule type" value="Genomic_DNA"/>
</dbReference>
<gene>
    <name evidence="2" type="ORF">SAMN02787113_03167</name>
</gene>
<accession>A0A1H9M1C4</accession>
<dbReference type="Pfam" id="PF00551">
    <property type="entry name" value="Formyl_trans_N"/>
    <property type="match status" value="1"/>
</dbReference>
<dbReference type="GO" id="GO:0016740">
    <property type="term" value="F:transferase activity"/>
    <property type="evidence" value="ECO:0007669"/>
    <property type="project" value="UniProtKB-KW"/>
</dbReference>
<reference evidence="2 3" key="1">
    <citation type="submission" date="2016-10" db="EMBL/GenBank/DDBJ databases">
        <authorList>
            <person name="Varghese N."/>
            <person name="Submissions S."/>
        </authorList>
    </citation>
    <scope>NUCLEOTIDE SEQUENCE [LARGE SCALE GENOMIC DNA]</scope>
    <source>
        <strain evidence="2 3">TC-13</strain>
    </source>
</reference>
<dbReference type="AlphaFoldDB" id="A0A1H9M1C4"/>
<comment type="caution">
    <text evidence="2">The sequence shown here is derived from an EMBL/GenBank/DDBJ whole genome shotgun (WGS) entry which is preliminary data.</text>
</comment>
<dbReference type="SUPFAM" id="SSF53328">
    <property type="entry name" value="Formyltransferase"/>
    <property type="match status" value="1"/>
</dbReference>
<dbReference type="Proteomes" id="UP000199410">
    <property type="component" value="Unassembled WGS sequence"/>
</dbReference>